<feature type="region of interest" description="Disordered" evidence="10">
    <location>
        <begin position="139"/>
        <end position="254"/>
    </location>
</feature>
<feature type="domain" description="DH" evidence="12">
    <location>
        <begin position="258"/>
        <end position="437"/>
    </location>
</feature>
<reference evidence="13 14" key="1">
    <citation type="submission" date="2024-04" db="EMBL/GenBank/DDBJ databases">
        <title>genome sequences of Mucor flavus KT1a and Helicostylum pulchrum KT1b strains isolated from the surface of a dry-aged beef.</title>
        <authorList>
            <person name="Toyotome T."/>
            <person name="Hosono M."/>
            <person name="Torimaru M."/>
            <person name="Fukuda K."/>
            <person name="Mikami N."/>
        </authorList>
    </citation>
    <scope>NUCLEOTIDE SEQUENCE [LARGE SCALE GENOMIC DNA]</scope>
    <source>
        <strain evidence="13 14">KT1a</strain>
    </source>
</reference>
<name>A0ABP9Z080_9FUNG</name>
<dbReference type="PROSITE" id="PS50010">
    <property type="entry name" value="DH_2"/>
    <property type="match status" value="1"/>
</dbReference>
<evidence type="ECO:0000256" key="7">
    <source>
        <dbReference type="ARBA" id="ARBA00032587"/>
    </source>
</evidence>
<feature type="region of interest" description="Disordered" evidence="10">
    <location>
        <begin position="1"/>
        <end position="70"/>
    </location>
</feature>
<dbReference type="InterPro" id="IPR035899">
    <property type="entry name" value="DBL_dom_sf"/>
</dbReference>
<dbReference type="CDD" id="cd00174">
    <property type="entry name" value="SH3"/>
    <property type="match status" value="1"/>
</dbReference>
<evidence type="ECO:0000259" key="11">
    <source>
        <dbReference type="PROSITE" id="PS50002"/>
    </source>
</evidence>
<proteinExistence type="predicted"/>
<dbReference type="CDD" id="cd00160">
    <property type="entry name" value="RhoGEF"/>
    <property type="match status" value="1"/>
</dbReference>
<feature type="compositionally biased region" description="Polar residues" evidence="10">
    <location>
        <begin position="33"/>
        <end position="47"/>
    </location>
</feature>
<dbReference type="InterPro" id="IPR001331">
    <property type="entry name" value="GDS_CDC24_CS"/>
</dbReference>
<dbReference type="SUPFAM" id="SSF48065">
    <property type="entry name" value="DBL homology domain (DH-domain)"/>
    <property type="match status" value="1"/>
</dbReference>
<gene>
    <name evidence="13" type="ORF">MFLAVUS_005971</name>
</gene>
<accession>A0ABP9Z080</accession>
<comment type="subcellular location">
    <subcellularLocation>
        <location evidence="1">Cell junction</location>
    </subcellularLocation>
    <subcellularLocation>
        <location evidence="2">Golgi apparatus</location>
        <location evidence="2">Golgi stack</location>
    </subcellularLocation>
</comment>
<dbReference type="SUPFAM" id="SSF50044">
    <property type="entry name" value="SH3-domain"/>
    <property type="match status" value="1"/>
</dbReference>
<dbReference type="PANTHER" id="PTHR22834">
    <property type="entry name" value="NUCLEAR FUSION PROTEIN FUS2"/>
    <property type="match status" value="1"/>
</dbReference>
<dbReference type="Pfam" id="PF03114">
    <property type="entry name" value="BAR"/>
    <property type="match status" value="1"/>
</dbReference>
<feature type="coiled-coil region" evidence="9">
    <location>
        <begin position="420"/>
        <end position="447"/>
    </location>
</feature>
<protein>
    <recommendedName>
        <fullName evidence="3">Dynamin-binding protein</fullName>
    </recommendedName>
    <alternativeName>
        <fullName evidence="7">Scaffold protein Tuba</fullName>
    </alternativeName>
</protein>
<evidence type="ECO:0000313" key="13">
    <source>
        <dbReference type="EMBL" id="GAA5812515.1"/>
    </source>
</evidence>
<dbReference type="Proteomes" id="UP001473302">
    <property type="component" value="Unassembled WGS sequence"/>
</dbReference>
<evidence type="ECO:0000256" key="4">
    <source>
        <dbReference type="ARBA" id="ARBA00022443"/>
    </source>
</evidence>
<evidence type="ECO:0000256" key="8">
    <source>
        <dbReference type="PROSITE-ProRule" id="PRU00192"/>
    </source>
</evidence>
<keyword evidence="4 8" id="KW-0728">SH3 domain</keyword>
<evidence type="ECO:0000256" key="3">
    <source>
        <dbReference type="ARBA" id="ARBA00018186"/>
    </source>
</evidence>
<dbReference type="InterPro" id="IPR036028">
    <property type="entry name" value="SH3-like_dom_sf"/>
</dbReference>
<dbReference type="SUPFAM" id="SSF103657">
    <property type="entry name" value="BAR/IMD domain-like"/>
    <property type="match status" value="1"/>
</dbReference>
<dbReference type="SMART" id="SM00721">
    <property type="entry name" value="BAR"/>
    <property type="match status" value="1"/>
</dbReference>
<feature type="compositionally biased region" description="Polar residues" evidence="10">
    <location>
        <begin position="157"/>
        <end position="173"/>
    </location>
</feature>
<evidence type="ECO:0000256" key="1">
    <source>
        <dbReference type="ARBA" id="ARBA00004282"/>
    </source>
</evidence>
<dbReference type="Gene3D" id="2.30.30.40">
    <property type="entry name" value="SH3 Domains"/>
    <property type="match status" value="1"/>
</dbReference>
<feature type="compositionally biased region" description="Pro residues" evidence="10">
    <location>
        <begin position="55"/>
        <end position="64"/>
    </location>
</feature>
<evidence type="ECO:0000259" key="12">
    <source>
        <dbReference type="PROSITE" id="PS50010"/>
    </source>
</evidence>
<keyword evidence="9" id="KW-0175">Coiled coil</keyword>
<comment type="caution">
    <text evidence="13">The sequence shown here is derived from an EMBL/GenBank/DDBJ whole genome shotgun (WGS) entry which is preliminary data.</text>
</comment>
<dbReference type="InterPro" id="IPR027267">
    <property type="entry name" value="AH/BAR_dom_sf"/>
</dbReference>
<dbReference type="PANTHER" id="PTHR22834:SF20">
    <property type="entry name" value="SH3 DOMAIN-CONTAINING PROTEIN"/>
    <property type="match status" value="1"/>
</dbReference>
<keyword evidence="14" id="KW-1185">Reference proteome</keyword>
<dbReference type="PROSITE" id="PS00741">
    <property type="entry name" value="DH_1"/>
    <property type="match status" value="1"/>
</dbReference>
<feature type="compositionally biased region" description="Low complexity" evidence="10">
    <location>
        <begin position="184"/>
        <end position="205"/>
    </location>
</feature>
<evidence type="ECO:0000256" key="10">
    <source>
        <dbReference type="SAM" id="MobiDB-lite"/>
    </source>
</evidence>
<evidence type="ECO:0000256" key="2">
    <source>
        <dbReference type="ARBA" id="ARBA00004348"/>
    </source>
</evidence>
<dbReference type="Gene3D" id="1.20.1270.60">
    <property type="entry name" value="Arfaptin homology (AH) domain/BAR domain"/>
    <property type="match status" value="1"/>
</dbReference>
<evidence type="ECO:0000256" key="5">
    <source>
        <dbReference type="ARBA" id="ARBA00022658"/>
    </source>
</evidence>
<dbReference type="InterPro" id="IPR000219">
    <property type="entry name" value="DH_dom"/>
</dbReference>
<dbReference type="Pfam" id="PF07653">
    <property type="entry name" value="SH3_2"/>
    <property type="match status" value="1"/>
</dbReference>
<dbReference type="Gene3D" id="1.20.900.10">
    <property type="entry name" value="Dbl homology (DH) domain"/>
    <property type="match status" value="1"/>
</dbReference>
<dbReference type="InterPro" id="IPR001452">
    <property type="entry name" value="SH3_domain"/>
</dbReference>
<organism evidence="13 14">
    <name type="scientific">Mucor flavus</name>
    <dbReference type="NCBI Taxonomy" id="439312"/>
    <lineage>
        <taxon>Eukaryota</taxon>
        <taxon>Fungi</taxon>
        <taxon>Fungi incertae sedis</taxon>
        <taxon>Mucoromycota</taxon>
        <taxon>Mucoromycotina</taxon>
        <taxon>Mucoromycetes</taxon>
        <taxon>Mucorales</taxon>
        <taxon>Mucorineae</taxon>
        <taxon>Mucoraceae</taxon>
        <taxon>Mucor</taxon>
    </lineage>
</organism>
<keyword evidence="5" id="KW-0344">Guanine-nucleotide releasing factor</keyword>
<sequence>MNRSQPPDAFSKTLESKPRTSYMQHLHTEESGHGSTVNRLSRVFETSSHLEKPKPIPPSKPPSLRPKSAAVEPESIIDQTPIAFKDIRARFQQESTVPIKQSYRPPIPLKPSKTGPPNLPEKLIIAAKTGPPALPVKPKLNHHQHQQQQQHSFLPIDTNNNKNVGSLNTSPTPMLNIPVMISRTTTGNSSMISSTSTSSQNSSSTHSKRGWHISSWFSNQQQQQQQTEHENLKNSITRPNSASELTSLSPEVTGSTPKRYKVIQELLETERTYQKDMLLLKEIYYDQATSCLSKSDVRHLFSNLQDIVDFERTFVTLLDHSCEQDSVGTAFRESMRSIDSIYSEYCKRQEDAVLKLQELETRAEVQAFLTECKEQIQGKTTSWDLGSLLIKPVQRVLKYPLLLREILSLTSPTHDDHDDLSAAVKEIQEVADNINEIKRRKDIVEKIVGDKKKTEINVSNMHGINKRFTRRAQKFKQATGLAIEPTHDLLFEALNLKFEEQQEDIRQLARDVQGWVRHVKIGFDHLQQVACSMESLYESWGGVRVKSLNNIDEFNKMASYLACTLSRELDNDVRGFVYSRIDDFLKVFENPTQVIHKRALKMIDYDRVRDIKSKGDLPDKSLQESADAYVSINAQLVEELPKFFELTSKYFDILTGGLALVQLKFFGLMQREWVKLVEQNLGMQAALSFESIVATHTRQLDRVEDVADRISIIHRPKYINSVSNSSTSSLQRRQRSLDTYYSRSIADSDTMTNSSFANTVLPPSPQQLNFEDLIDLEQEGPVITSKDFECVVLYDITIHQEDRLDVKKGTILRISQDKDYIDPNWWYGTTIDDYRSGWVPKNYCKRL</sequence>
<evidence type="ECO:0000313" key="14">
    <source>
        <dbReference type="Proteomes" id="UP001473302"/>
    </source>
</evidence>
<dbReference type="InterPro" id="IPR004148">
    <property type="entry name" value="BAR_dom"/>
</dbReference>
<dbReference type="SMART" id="SM00326">
    <property type="entry name" value="SH3"/>
    <property type="match status" value="1"/>
</dbReference>
<evidence type="ECO:0000256" key="9">
    <source>
        <dbReference type="SAM" id="Coils"/>
    </source>
</evidence>
<dbReference type="Pfam" id="PF00621">
    <property type="entry name" value="RhoGEF"/>
    <property type="match status" value="1"/>
</dbReference>
<evidence type="ECO:0000256" key="6">
    <source>
        <dbReference type="ARBA" id="ARBA00022949"/>
    </source>
</evidence>
<dbReference type="SMART" id="SM00325">
    <property type="entry name" value="RhoGEF"/>
    <property type="match status" value="1"/>
</dbReference>
<feature type="domain" description="SH3" evidence="11">
    <location>
        <begin position="785"/>
        <end position="847"/>
    </location>
</feature>
<feature type="compositionally biased region" description="Polar residues" evidence="10">
    <location>
        <begin position="233"/>
        <end position="254"/>
    </location>
</feature>
<keyword evidence="6" id="KW-0965">Cell junction</keyword>
<dbReference type="PROSITE" id="PS50002">
    <property type="entry name" value="SH3"/>
    <property type="match status" value="1"/>
</dbReference>
<dbReference type="EMBL" id="BAABUK010000013">
    <property type="protein sequence ID" value="GAA5812515.1"/>
    <property type="molecule type" value="Genomic_DNA"/>
</dbReference>
<dbReference type="InterPro" id="IPR051492">
    <property type="entry name" value="Dynamin-Rho_GEF"/>
</dbReference>